<protein>
    <submittedName>
        <fullName evidence="4">Helix-turn-helix domain-containing protein</fullName>
    </submittedName>
</protein>
<organism evidence="4 5">
    <name type="scientific">Marinobacter orientalis</name>
    <dbReference type="NCBI Taxonomy" id="1928859"/>
    <lineage>
        <taxon>Bacteria</taxon>
        <taxon>Pseudomonadati</taxon>
        <taxon>Pseudomonadota</taxon>
        <taxon>Gammaproteobacteria</taxon>
        <taxon>Pseudomonadales</taxon>
        <taxon>Marinobacteraceae</taxon>
        <taxon>Marinobacter</taxon>
    </lineage>
</organism>
<feature type="region of interest" description="Disordered" evidence="1">
    <location>
        <begin position="146"/>
        <end position="193"/>
    </location>
</feature>
<dbReference type="InterPro" id="IPR010982">
    <property type="entry name" value="Lambda_DNA-bd_dom_sf"/>
</dbReference>
<feature type="transmembrane region" description="Helical" evidence="2">
    <location>
        <begin position="116"/>
        <end position="137"/>
    </location>
</feature>
<dbReference type="InterPro" id="IPR050400">
    <property type="entry name" value="Bact_Cytoskel_RodZ"/>
</dbReference>
<keyword evidence="5" id="KW-1185">Reference proteome</keyword>
<evidence type="ECO:0000256" key="1">
    <source>
        <dbReference type="SAM" id="MobiDB-lite"/>
    </source>
</evidence>
<evidence type="ECO:0000313" key="4">
    <source>
        <dbReference type="EMBL" id="NMT64878.1"/>
    </source>
</evidence>
<gene>
    <name evidence="4" type="ORF">HIU99_14925</name>
</gene>
<dbReference type="Pfam" id="PF13464">
    <property type="entry name" value="RodZ_C"/>
    <property type="match status" value="1"/>
</dbReference>
<feature type="domain" description="Cytoskeleton protein RodZ-like C-terminal" evidence="3">
    <location>
        <begin position="280"/>
        <end position="351"/>
    </location>
</feature>
<dbReference type="GO" id="GO:0003677">
    <property type="term" value="F:DNA binding"/>
    <property type="evidence" value="ECO:0007669"/>
    <property type="project" value="InterPro"/>
</dbReference>
<accession>A0A7Y0RES1</accession>
<evidence type="ECO:0000259" key="3">
    <source>
        <dbReference type="Pfam" id="PF13464"/>
    </source>
</evidence>
<dbReference type="EMBL" id="JABCKY010000006">
    <property type="protein sequence ID" value="NMT64878.1"/>
    <property type="molecule type" value="Genomic_DNA"/>
</dbReference>
<reference evidence="4 5" key="1">
    <citation type="submission" date="2020-04" db="EMBL/GenBank/DDBJ databases">
        <title>Marinobacter oceani sp. nov., isolated from marine solar saltern.</title>
        <authorList>
            <person name="Chen X.-Y."/>
        </authorList>
    </citation>
    <scope>NUCLEOTIDE SEQUENCE [LARGE SCALE GENOMIC DNA]</scope>
    <source>
        <strain evidence="4 5">W62</strain>
    </source>
</reference>
<dbReference type="Gene3D" id="1.10.260.40">
    <property type="entry name" value="lambda repressor-like DNA-binding domains"/>
    <property type="match status" value="1"/>
</dbReference>
<feature type="compositionally biased region" description="Polar residues" evidence="1">
    <location>
        <begin position="1"/>
        <end position="10"/>
    </location>
</feature>
<evidence type="ECO:0000313" key="5">
    <source>
        <dbReference type="Proteomes" id="UP000567186"/>
    </source>
</evidence>
<sequence>MDSDDTQQPVVNEPAGQQLRRAREQKGLSVSAVADAQHLRPAVIHAIEDGAYEQIDSELFLKGYVRIYARQVGLDPDSLIATLDKELEPLRERKAQAEELNPLVDIERRRRQKRHIAKLLFFVLVIAIAVFVGLRFLDNSGMTVAPEEPGTSDMPSESVEESVEPAQSETDVSDASGAVGGSSGENGDVAKPLRTEVEPGSDELAVEDGGIPAPMNGQSEIPLVADSDSGEAARPVGEQASEPTGDIDESRVPVVTITQEPAFEESARPDAAVGNARLEMTFSGECWVQVTDSAGNRLLGSLQRDGDRVEVSGRVPIEVIVGAVDAVESIRFDGEAVDISEFRAFNNRAEFSLDI</sequence>
<dbReference type="OrthoDB" id="9790252at2"/>
<dbReference type="SUPFAM" id="SSF47413">
    <property type="entry name" value="lambda repressor-like DNA-binding domains"/>
    <property type="match status" value="1"/>
</dbReference>
<proteinExistence type="predicted"/>
<keyword evidence="2" id="KW-0812">Transmembrane</keyword>
<keyword evidence="2" id="KW-0472">Membrane</keyword>
<dbReference type="InterPro" id="IPR001387">
    <property type="entry name" value="Cro/C1-type_HTH"/>
</dbReference>
<keyword evidence="2" id="KW-1133">Transmembrane helix</keyword>
<dbReference type="AlphaFoldDB" id="A0A7Y0RES1"/>
<comment type="caution">
    <text evidence="4">The sequence shown here is derived from an EMBL/GenBank/DDBJ whole genome shotgun (WGS) entry which is preliminary data.</text>
</comment>
<evidence type="ECO:0000256" key="2">
    <source>
        <dbReference type="SAM" id="Phobius"/>
    </source>
</evidence>
<dbReference type="CDD" id="cd00093">
    <property type="entry name" value="HTH_XRE"/>
    <property type="match status" value="1"/>
</dbReference>
<name>A0A7Y0RES1_9GAMM</name>
<dbReference type="Proteomes" id="UP000567186">
    <property type="component" value="Unassembled WGS sequence"/>
</dbReference>
<dbReference type="PANTHER" id="PTHR34475:SF1">
    <property type="entry name" value="CYTOSKELETON PROTEIN RODZ"/>
    <property type="match status" value="1"/>
</dbReference>
<feature type="region of interest" description="Disordered" evidence="1">
    <location>
        <begin position="1"/>
        <end position="22"/>
    </location>
</feature>
<dbReference type="RefSeq" id="WP_135955611.1">
    <property type="nucleotide sequence ID" value="NZ_JABCKY010000006.1"/>
</dbReference>
<dbReference type="InterPro" id="IPR025194">
    <property type="entry name" value="RodZ-like_C"/>
</dbReference>
<dbReference type="PANTHER" id="PTHR34475">
    <property type="match status" value="1"/>
</dbReference>
<dbReference type="Pfam" id="PF13413">
    <property type="entry name" value="HTH_25"/>
    <property type="match status" value="1"/>
</dbReference>